<proteinExistence type="predicted"/>
<keyword evidence="1" id="KW-0808">Transferase</keyword>
<organism evidence="3 4">
    <name type="scientific">Desulfosarcina widdelii</name>
    <dbReference type="NCBI Taxonomy" id="947919"/>
    <lineage>
        <taxon>Bacteria</taxon>
        <taxon>Pseudomonadati</taxon>
        <taxon>Thermodesulfobacteriota</taxon>
        <taxon>Desulfobacteria</taxon>
        <taxon>Desulfobacterales</taxon>
        <taxon>Desulfosarcinaceae</taxon>
        <taxon>Desulfosarcina</taxon>
    </lineage>
</organism>
<evidence type="ECO:0000313" key="4">
    <source>
        <dbReference type="Proteomes" id="UP000427769"/>
    </source>
</evidence>
<dbReference type="GO" id="GO:0000287">
    <property type="term" value="F:magnesium ion binding"/>
    <property type="evidence" value="ECO:0007669"/>
    <property type="project" value="InterPro"/>
</dbReference>
<dbReference type="InterPro" id="IPR008278">
    <property type="entry name" value="4-PPantetheinyl_Trfase_dom"/>
</dbReference>
<dbReference type="RefSeq" id="WP_155307430.1">
    <property type="nucleotide sequence ID" value="NZ_AP021875.1"/>
</dbReference>
<dbReference type="Pfam" id="PF01648">
    <property type="entry name" value="ACPS"/>
    <property type="match status" value="1"/>
</dbReference>
<evidence type="ECO:0000259" key="2">
    <source>
        <dbReference type="Pfam" id="PF01648"/>
    </source>
</evidence>
<dbReference type="Gene3D" id="3.90.470.20">
    <property type="entry name" value="4'-phosphopantetheinyl transferase domain"/>
    <property type="match status" value="1"/>
</dbReference>
<dbReference type="KEGG" id="dwd:DSCW_62550"/>
<feature type="domain" description="4'-phosphopantetheinyl transferase" evidence="2">
    <location>
        <begin position="86"/>
        <end position="179"/>
    </location>
</feature>
<dbReference type="GO" id="GO:0008897">
    <property type="term" value="F:holo-[acyl-carrier-protein] synthase activity"/>
    <property type="evidence" value="ECO:0007669"/>
    <property type="project" value="InterPro"/>
</dbReference>
<evidence type="ECO:0000313" key="3">
    <source>
        <dbReference type="EMBL" id="BBO78838.1"/>
    </source>
</evidence>
<name>A0A5K7ZCI8_9BACT</name>
<evidence type="ECO:0000256" key="1">
    <source>
        <dbReference type="ARBA" id="ARBA00022679"/>
    </source>
</evidence>
<dbReference type="SUPFAM" id="SSF56214">
    <property type="entry name" value="4'-phosphopantetheinyl transferase"/>
    <property type="match status" value="1"/>
</dbReference>
<dbReference type="AlphaFoldDB" id="A0A5K7ZCI8"/>
<accession>A0A5K7ZCI8</accession>
<dbReference type="OrthoDB" id="9808281at2"/>
<dbReference type="EMBL" id="AP021875">
    <property type="protein sequence ID" value="BBO78838.1"/>
    <property type="molecule type" value="Genomic_DNA"/>
</dbReference>
<sequence>MSKSADTIYPVILPVPATDQQRKGREMVRFLSRYARLALAQSFEKSGLLLGDLPKDDQGAPLPVDGVYWSLSHKSAIVGAVAATLPVGLDLETVRPVNQALLARVADDAEWRLAGDQEPTSFFRFWTAKEAVLKAVGKGMAGLSRCRIVEIETPTQMILTYDSLPWPVEHRWFGDHVAAISVQQGTVVWPDAP</sequence>
<dbReference type="InterPro" id="IPR037143">
    <property type="entry name" value="4-PPantetheinyl_Trfase_dom_sf"/>
</dbReference>
<gene>
    <name evidence="3" type="ORF">DSCW_62550</name>
</gene>
<reference evidence="3 4" key="1">
    <citation type="submission" date="2019-11" db="EMBL/GenBank/DDBJ databases">
        <title>Comparative genomics of hydrocarbon-degrading Desulfosarcina strains.</title>
        <authorList>
            <person name="Watanabe M."/>
            <person name="Kojima H."/>
            <person name="Fukui M."/>
        </authorList>
    </citation>
    <scope>NUCLEOTIDE SEQUENCE [LARGE SCALE GENOMIC DNA]</scope>
    <source>
        <strain evidence="3 4">PP31</strain>
    </source>
</reference>
<keyword evidence="4" id="KW-1185">Reference proteome</keyword>
<protein>
    <recommendedName>
        <fullName evidence="2">4'-phosphopantetheinyl transferase domain-containing protein</fullName>
    </recommendedName>
</protein>
<dbReference type="Proteomes" id="UP000427769">
    <property type="component" value="Chromosome"/>
</dbReference>